<feature type="transmembrane region" description="Helical" evidence="8">
    <location>
        <begin position="204"/>
        <end position="223"/>
    </location>
</feature>
<dbReference type="InterPro" id="IPR009262">
    <property type="entry name" value="SLC35_F1/F2/F6"/>
</dbReference>
<dbReference type="Proteomes" id="UP000035680">
    <property type="component" value="Unassembled WGS sequence"/>
</dbReference>
<feature type="transmembrane region" description="Helical" evidence="8">
    <location>
        <begin position="235"/>
        <end position="255"/>
    </location>
</feature>
<dbReference type="PANTHER" id="PTHR14233">
    <property type="entry name" value="DUF914-RELATED"/>
    <property type="match status" value="1"/>
</dbReference>
<name>A0A0K0F8G4_STRVS</name>
<evidence type="ECO:0000256" key="8">
    <source>
        <dbReference type="SAM" id="Phobius"/>
    </source>
</evidence>
<reference evidence="10" key="2">
    <citation type="submission" date="2015-08" db="UniProtKB">
        <authorList>
            <consortium name="WormBaseParasite"/>
        </authorList>
    </citation>
    <scope>IDENTIFICATION</scope>
</reference>
<dbReference type="PANTHER" id="PTHR14233:SF4">
    <property type="entry name" value="SOLUTE CARRIER FAMILY 35 MEMBER F2"/>
    <property type="match status" value="1"/>
</dbReference>
<dbReference type="GO" id="GO:0016020">
    <property type="term" value="C:membrane"/>
    <property type="evidence" value="ECO:0007669"/>
    <property type="project" value="UniProtKB-SubCell"/>
</dbReference>
<accession>A0A0K0F8G4</accession>
<protein>
    <submittedName>
        <fullName evidence="10">Solute carrier family 35 member F1</fullName>
    </submittedName>
</protein>
<feature type="transmembrane region" description="Helical" evidence="8">
    <location>
        <begin position="84"/>
        <end position="103"/>
    </location>
</feature>
<dbReference type="Pfam" id="PF06027">
    <property type="entry name" value="SLC35F"/>
    <property type="match status" value="1"/>
</dbReference>
<dbReference type="InterPro" id="IPR037185">
    <property type="entry name" value="EmrE-like"/>
</dbReference>
<evidence type="ECO:0000256" key="6">
    <source>
        <dbReference type="ARBA" id="ARBA00023136"/>
    </source>
</evidence>
<keyword evidence="5 8" id="KW-1133">Transmembrane helix</keyword>
<evidence type="ECO:0000256" key="1">
    <source>
        <dbReference type="ARBA" id="ARBA00004141"/>
    </source>
</evidence>
<dbReference type="GO" id="GO:0022857">
    <property type="term" value="F:transmembrane transporter activity"/>
    <property type="evidence" value="ECO:0007669"/>
    <property type="project" value="InterPro"/>
</dbReference>
<keyword evidence="3" id="KW-0813">Transport</keyword>
<keyword evidence="9" id="KW-1185">Reference proteome</keyword>
<reference evidence="9" key="1">
    <citation type="submission" date="2014-07" db="EMBL/GenBank/DDBJ databases">
        <authorList>
            <person name="Martin A.A"/>
            <person name="De Silva N."/>
        </authorList>
    </citation>
    <scope>NUCLEOTIDE SEQUENCE</scope>
</reference>
<proteinExistence type="inferred from homology"/>
<dbReference type="SUPFAM" id="SSF103481">
    <property type="entry name" value="Multidrug resistance efflux transporter EmrE"/>
    <property type="match status" value="1"/>
</dbReference>
<feature type="transmembrane region" description="Helical" evidence="8">
    <location>
        <begin position="324"/>
        <end position="342"/>
    </location>
</feature>
<feature type="transmembrane region" description="Helical" evidence="8">
    <location>
        <begin position="115"/>
        <end position="136"/>
    </location>
</feature>
<feature type="transmembrane region" description="Helical" evidence="8">
    <location>
        <begin position="270"/>
        <end position="291"/>
    </location>
</feature>
<feature type="transmembrane region" description="Helical" evidence="8">
    <location>
        <begin position="142"/>
        <end position="163"/>
    </location>
</feature>
<evidence type="ECO:0000256" key="4">
    <source>
        <dbReference type="ARBA" id="ARBA00022692"/>
    </source>
</evidence>
<feature type="transmembrane region" description="Helical" evidence="8">
    <location>
        <begin position="170"/>
        <end position="188"/>
    </location>
</feature>
<evidence type="ECO:0000256" key="5">
    <source>
        <dbReference type="ARBA" id="ARBA00022989"/>
    </source>
</evidence>
<dbReference type="AlphaFoldDB" id="A0A0K0F8G4"/>
<feature type="transmembrane region" description="Helical" evidence="8">
    <location>
        <begin position="298"/>
        <end position="318"/>
    </location>
</feature>
<evidence type="ECO:0000256" key="3">
    <source>
        <dbReference type="ARBA" id="ARBA00022448"/>
    </source>
</evidence>
<organism evidence="9 10">
    <name type="scientific">Strongyloides venezuelensis</name>
    <name type="common">Threadworm</name>
    <dbReference type="NCBI Taxonomy" id="75913"/>
    <lineage>
        <taxon>Eukaryota</taxon>
        <taxon>Metazoa</taxon>
        <taxon>Ecdysozoa</taxon>
        <taxon>Nematoda</taxon>
        <taxon>Chromadorea</taxon>
        <taxon>Rhabditida</taxon>
        <taxon>Tylenchina</taxon>
        <taxon>Panagrolaimomorpha</taxon>
        <taxon>Strongyloidoidea</taxon>
        <taxon>Strongyloididae</taxon>
        <taxon>Strongyloides</taxon>
    </lineage>
</organism>
<evidence type="ECO:0000256" key="2">
    <source>
        <dbReference type="ARBA" id="ARBA00007863"/>
    </source>
</evidence>
<keyword evidence="6 8" id="KW-0472">Membrane</keyword>
<feature type="transmembrane region" description="Helical" evidence="8">
    <location>
        <begin position="50"/>
        <end position="72"/>
    </location>
</feature>
<evidence type="ECO:0000313" key="10">
    <source>
        <dbReference type="WBParaSite" id="SVE_0511300.1"/>
    </source>
</evidence>
<sequence length="392" mass="44327">MPEQIQFSSAITNSNLYPLTIQPVETEDSEEGYDCCCCLDNFRFKRTLKAIFYGQILSLCLCGTGIGSQYLSEFKVNTPMAQSFLNYFFLSFVYGLGLIFSDGSESFFEIIKDRGWKYLLLGIIDVEANYLVVWAYQFTNLTSIQLLDCSVIPFVMILSYLFLRVRYLTSHIIGVALCLLGIAFLIWADVLENKNGSLGESNKFLGDCLCIASSALYALSNTGEEKLVKNYSRNEYLGIVGIIGFIISGIQLSIFERNNLAEVNWTWKVIAMYLLYSISMFIFYSMVSIVLQKTSALMFNLSILTADFYSLIAGIFLFHYQFHILYFISFAVVIFGSIIYSIKETEIAGSSEDYCRPLRKIMSNFGSCNWSYRHSTTATTNTTRNESAGATL</sequence>
<keyword evidence="4 8" id="KW-0812">Transmembrane</keyword>
<evidence type="ECO:0000313" key="9">
    <source>
        <dbReference type="Proteomes" id="UP000035680"/>
    </source>
</evidence>
<dbReference type="WBParaSite" id="SVE_0511300.1">
    <property type="protein sequence ID" value="SVE_0511300.1"/>
    <property type="gene ID" value="SVE_0511300"/>
</dbReference>
<dbReference type="STRING" id="75913.A0A0K0F8G4"/>
<comment type="subcellular location">
    <subcellularLocation>
        <location evidence="1">Membrane</location>
        <topology evidence="1">Multi-pass membrane protein</topology>
    </subcellularLocation>
</comment>
<evidence type="ECO:0000256" key="7">
    <source>
        <dbReference type="ARBA" id="ARBA00037727"/>
    </source>
</evidence>
<dbReference type="InterPro" id="IPR052221">
    <property type="entry name" value="SLC35F_Transporter"/>
</dbReference>
<comment type="function">
    <text evidence="7">Putative solute transporter.</text>
</comment>
<comment type="similarity">
    <text evidence="2">Belongs to the SLC35F solute transporter family.</text>
</comment>